<evidence type="ECO:0000313" key="3">
    <source>
        <dbReference type="EMBL" id="SEO46296.1"/>
    </source>
</evidence>
<dbReference type="GO" id="GO:0003677">
    <property type="term" value="F:DNA binding"/>
    <property type="evidence" value="ECO:0007669"/>
    <property type="project" value="UniProtKB-KW"/>
</dbReference>
<dbReference type="EMBL" id="FODD01000027">
    <property type="protein sequence ID" value="SEO46296.1"/>
    <property type="molecule type" value="Genomic_DNA"/>
</dbReference>
<evidence type="ECO:0000256" key="1">
    <source>
        <dbReference type="ARBA" id="ARBA00023125"/>
    </source>
</evidence>
<gene>
    <name evidence="3" type="ORF">SAMN05216267_102748</name>
</gene>
<dbReference type="STRING" id="310780.SAMN05216267_102748"/>
<dbReference type="Proteomes" id="UP000181951">
    <property type="component" value="Unassembled WGS sequence"/>
</dbReference>
<dbReference type="InterPro" id="IPR050807">
    <property type="entry name" value="TransReg_Diox_bact_type"/>
</dbReference>
<dbReference type="SMART" id="SM00530">
    <property type="entry name" value="HTH_XRE"/>
    <property type="match status" value="1"/>
</dbReference>
<feature type="domain" description="HTH cro/C1-type" evidence="2">
    <location>
        <begin position="22"/>
        <end position="77"/>
    </location>
</feature>
<evidence type="ECO:0000313" key="4">
    <source>
        <dbReference type="Proteomes" id="UP000181951"/>
    </source>
</evidence>
<sequence length="93" mass="9624">MAGRPSAGQEQHLKGARLGMRLRTLREERGWTHTQLADAAGVSRRTLKRIEIAGSAAPGLFTIAALADALGVTVDALVAYAHGSGTDDGATGQ</sequence>
<dbReference type="Gene3D" id="1.10.260.40">
    <property type="entry name" value="lambda repressor-like DNA-binding domains"/>
    <property type="match status" value="1"/>
</dbReference>
<dbReference type="RefSeq" id="WP_075017613.1">
    <property type="nucleotide sequence ID" value="NZ_FODD01000027.1"/>
</dbReference>
<dbReference type="InterPro" id="IPR001387">
    <property type="entry name" value="Cro/C1-type_HTH"/>
</dbReference>
<keyword evidence="4" id="KW-1185">Reference proteome</keyword>
<dbReference type="OrthoDB" id="9789109at2"/>
<dbReference type="PANTHER" id="PTHR46797:SF1">
    <property type="entry name" value="METHYLPHOSPHONATE SYNTHASE"/>
    <property type="match status" value="1"/>
</dbReference>
<dbReference type="Pfam" id="PF13560">
    <property type="entry name" value="HTH_31"/>
    <property type="match status" value="1"/>
</dbReference>
<keyword evidence="1" id="KW-0238">DNA-binding</keyword>
<dbReference type="PROSITE" id="PS50943">
    <property type="entry name" value="HTH_CROC1"/>
    <property type="match status" value="1"/>
</dbReference>
<dbReference type="GO" id="GO:0005829">
    <property type="term" value="C:cytosol"/>
    <property type="evidence" value="ECO:0007669"/>
    <property type="project" value="TreeGrafter"/>
</dbReference>
<organism evidence="3 4">
    <name type="scientific">Actinacidiphila rubida</name>
    <dbReference type="NCBI Taxonomy" id="310780"/>
    <lineage>
        <taxon>Bacteria</taxon>
        <taxon>Bacillati</taxon>
        <taxon>Actinomycetota</taxon>
        <taxon>Actinomycetes</taxon>
        <taxon>Kitasatosporales</taxon>
        <taxon>Streptomycetaceae</taxon>
        <taxon>Actinacidiphila</taxon>
    </lineage>
</organism>
<name>A0A1H8PWW2_9ACTN</name>
<proteinExistence type="predicted"/>
<dbReference type="InterPro" id="IPR010982">
    <property type="entry name" value="Lambda_DNA-bd_dom_sf"/>
</dbReference>
<reference evidence="3 4" key="1">
    <citation type="submission" date="2016-10" db="EMBL/GenBank/DDBJ databases">
        <authorList>
            <person name="de Groot N.N."/>
        </authorList>
    </citation>
    <scope>NUCLEOTIDE SEQUENCE [LARGE SCALE GENOMIC DNA]</scope>
    <source>
        <strain evidence="3 4">CGMCC 4.2026</strain>
    </source>
</reference>
<dbReference type="GO" id="GO:0003700">
    <property type="term" value="F:DNA-binding transcription factor activity"/>
    <property type="evidence" value="ECO:0007669"/>
    <property type="project" value="TreeGrafter"/>
</dbReference>
<protein>
    <submittedName>
        <fullName evidence="3">Helix-turn-helix domain-containing protein</fullName>
    </submittedName>
</protein>
<evidence type="ECO:0000259" key="2">
    <source>
        <dbReference type="PROSITE" id="PS50943"/>
    </source>
</evidence>
<dbReference type="AlphaFoldDB" id="A0A1H8PWW2"/>
<dbReference type="SUPFAM" id="SSF47413">
    <property type="entry name" value="lambda repressor-like DNA-binding domains"/>
    <property type="match status" value="1"/>
</dbReference>
<dbReference type="CDD" id="cd00093">
    <property type="entry name" value="HTH_XRE"/>
    <property type="match status" value="1"/>
</dbReference>
<dbReference type="PANTHER" id="PTHR46797">
    <property type="entry name" value="HTH-TYPE TRANSCRIPTIONAL REGULATOR"/>
    <property type="match status" value="1"/>
</dbReference>
<accession>A0A1H8PWW2</accession>